<accession>A0A6B3C915</accession>
<evidence type="ECO:0000313" key="2">
    <source>
        <dbReference type="EMBL" id="NEC93079.1"/>
    </source>
</evidence>
<dbReference type="EMBL" id="JAAGLU010000468">
    <property type="protein sequence ID" value="NEC93079.1"/>
    <property type="molecule type" value="Genomic_DNA"/>
</dbReference>
<sequence length="50" mass="5384">MPWNSRRIGSVDGQRADGAARQIEHHGTVRPDPTAHPARVVAVIQARTGS</sequence>
<reference evidence="2" key="1">
    <citation type="submission" date="2020-01" db="EMBL/GenBank/DDBJ databases">
        <title>Insect and environment-associated Actinomycetes.</title>
        <authorList>
            <person name="Currrie C."/>
            <person name="Chevrette M."/>
            <person name="Carlson C."/>
            <person name="Stubbendieck R."/>
            <person name="Wendt-Pienkowski E."/>
        </authorList>
    </citation>
    <scope>NUCLEOTIDE SEQUENCE</scope>
    <source>
        <strain evidence="2">SID12501</strain>
    </source>
</reference>
<protein>
    <submittedName>
        <fullName evidence="2">Uncharacterized protein</fullName>
    </submittedName>
</protein>
<evidence type="ECO:0000256" key="1">
    <source>
        <dbReference type="SAM" id="MobiDB-lite"/>
    </source>
</evidence>
<gene>
    <name evidence="2" type="ORF">G3I71_46815</name>
</gene>
<comment type="caution">
    <text evidence="2">The sequence shown here is derived from an EMBL/GenBank/DDBJ whole genome shotgun (WGS) entry which is preliminary data.</text>
</comment>
<dbReference type="RefSeq" id="WP_164325039.1">
    <property type="nucleotide sequence ID" value="NZ_JAAGLU010000468.1"/>
</dbReference>
<organism evidence="2">
    <name type="scientific">Streptomyces sp. SID12501</name>
    <dbReference type="NCBI Taxonomy" id="2706042"/>
    <lineage>
        <taxon>Bacteria</taxon>
        <taxon>Bacillati</taxon>
        <taxon>Actinomycetota</taxon>
        <taxon>Actinomycetes</taxon>
        <taxon>Kitasatosporales</taxon>
        <taxon>Streptomycetaceae</taxon>
        <taxon>Streptomyces</taxon>
    </lineage>
</organism>
<name>A0A6B3C915_9ACTN</name>
<dbReference type="AlphaFoldDB" id="A0A6B3C915"/>
<feature type="region of interest" description="Disordered" evidence="1">
    <location>
        <begin position="1"/>
        <end position="37"/>
    </location>
</feature>
<proteinExistence type="predicted"/>